<feature type="domain" description="Response regulatory" evidence="6">
    <location>
        <begin position="11"/>
        <end position="125"/>
    </location>
</feature>
<evidence type="ECO:0000256" key="1">
    <source>
        <dbReference type="ARBA" id="ARBA00023015"/>
    </source>
</evidence>
<dbReference type="InterPro" id="IPR011006">
    <property type="entry name" value="CheY-like_superfamily"/>
</dbReference>
<dbReference type="Proteomes" id="UP000270034">
    <property type="component" value="Chromosome"/>
</dbReference>
<feature type="modified residue" description="4-aspartylphosphate" evidence="4">
    <location>
        <position position="60"/>
    </location>
</feature>
<dbReference type="Pfam" id="PF00196">
    <property type="entry name" value="GerE"/>
    <property type="match status" value="1"/>
</dbReference>
<organism evidence="7 8">
    <name type="scientific">Acetobacter orientalis</name>
    <dbReference type="NCBI Taxonomy" id="146474"/>
    <lineage>
        <taxon>Bacteria</taxon>
        <taxon>Pseudomonadati</taxon>
        <taxon>Pseudomonadota</taxon>
        <taxon>Alphaproteobacteria</taxon>
        <taxon>Acetobacterales</taxon>
        <taxon>Acetobacteraceae</taxon>
        <taxon>Acetobacter</taxon>
    </lineage>
</organism>
<dbReference type="SUPFAM" id="SSF46894">
    <property type="entry name" value="C-terminal effector domain of the bipartite response regulators"/>
    <property type="match status" value="1"/>
</dbReference>
<dbReference type="PROSITE" id="PS00622">
    <property type="entry name" value="HTH_LUXR_1"/>
    <property type="match status" value="1"/>
</dbReference>
<dbReference type="SMART" id="SM00448">
    <property type="entry name" value="REC"/>
    <property type="match status" value="1"/>
</dbReference>
<dbReference type="AlphaFoldDB" id="A0A2Z5ZKN3"/>
<evidence type="ECO:0000259" key="6">
    <source>
        <dbReference type="PROSITE" id="PS50110"/>
    </source>
</evidence>
<sequence>MFHKIPKEQNLIVILDDDKDVQFSLDSLLRSVGFTTFIFSSTDEFLTTPLPPQACCMLLDVKLGNVNGLDFLEEMAQRGLTLPVIIITGHGDIPMAVRGIKSGATDFLSKPYKDTVLLNAIADSLEKWRNNQESQEKKKQATDYYATLSQREKEVMECIISGLMNKQIADRLGISLITVKIHRAHIMKKMHAQSLADLVRMSEYLNLHNKEISRYKINNMNKTISLLQTVLLMFGH</sequence>
<dbReference type="InterPro" id="IPR016032">
    <property type="entry name" value="Sig_transdc_resp-reg_C-effctor"/>
</dbReference>
<dbReference type="InterPro" id="IPR000792">
    <property type="entry name" value="Tscrpt_reg_LuxR_C"/>
</dbReference>
<dbReference type="SMART" id="SM00421">
    <property type="entry name" value="HTH_LUXR"/>
    <property type="match status" value="1"/>
</dbReference>
<dbReference type="InterPro" id="IPR036388">
    <property type="entry name" value="WH-like_DNA-bd_sf"/>
</dbReference>
<protein>
    <submittedName>
        <fullName evidence="7">Transcriptional regulator</fullName>
    </submittedName>
</protein>
<keyword evidence="2" id="KW-0238">DNA-binding</keyword>
<dbReference type="PANTHER" id="PTHR44688:SF16">
    <property type="entry name" value="DNA-BINDING TRANSCRIPTIONAL ACTIVATOR DEVR_DOSR"/>
    <property type="match status" value="1"/>
</dbReference>
<keyword evidence="4" id="KW-0597">Phosphoprotein</keyword>
<dbReference type="PRINTS" id="PR00038">
    <property type="entry name" value="HTHLUXR"/>
</dbReference>
<dbReference type="KEGG" id="aot:AcetOri_orf04142"/>
<dbReference type="CDD" id="cd06170">
    <property type="entry name" value="LuxR_C_like"/>
    <property type="match status" value="1"/>
</dbReference>
<accession>A0A2Z5ZKN3</accession>
<reference evidence="7 8" key="1">
    <citation type="submission" date="2018-02" db="EMBL/GenBank/DDBJ databases">
        <title>Acetobacter orientalis genome.</title>
        <authorList>
            <person name="Nakashima N."/>
            <person name="Tamura T."/>
        </authorList>
    </citation>
    <scope>NUCLEOTIDE SEQUENCE [LARGE SCALE GENOMIC DNA]</scope>
    <source>
        <strain evidence="7 8">FAN1</strain>
    </source>
</reference>
<keyword evidence="3" id="KW-0804">Transcription</keyword>
<dbReference type="GO" id="GO:0003677">
    <property type="term" value="F:DNA binding"/>
    <property type="evidence" value="ECO:0007669"/>
    <property type="project" value="UniProtKB-KW"/>
</dbReference>
<dbReference type="PROSITE" id="PS50110">
    <property type="entry name" value="RESPONSE_REGULATORY"/>
    <property type="match status" value="1"/>
</dbReference>
<evidence type="ECO:0000313" key="8">
    <source>
        <dbReference type="Proteomes" id="UP000270034"/>
    </source>
</evidence>
<dbReference type="SUPFAM" id="SSF52172">
    <property type="entry name" value="CheY-like"/>
    <property type="match status" value="1"/>
</dbReference>
<evidence type="ECO:0000256" key="3">
    <source>
        <dbReference type="ARBA" id="ARBA00023163"/>
    </source>
</evidence>
<dbReference type="GO" id="GO:0000160">
    <property type="term" value="P:phosphorelay signal transduction system"/>
    <property type="evidence" value="ECO:0007669"/>
    <property type="project" value="InterPro"/>
</dbReference>
<dbReference type="PANTHER" id="PTHR44688">
    <property type="entry name" value="DNA-BINDING TRANSCRIPTIONAL ACTIVATOR DEVR_DOSR"/>
    <property type="match status" value="1"/>
</dbReference>
<evidence type="ECO:0000313" key="7">
    <source>
        <dbReference type="EMBL" id="BBC81066.1"/>
    </source>
</evidence>
<dbReference type="Gene3D" id="3.40.50.2300">
    <property type="match status" value="1"/>
</dbReference>
<proteinExistence type="predicted"/>
<evidence type="ECO:0000256" key="4">
    <source>
        <dbReference type="PROSITE-ProRule" id="PRU00169"/>
    </source>
</evidence>
<name>A0A2Z5ZKN3_9PROT</name>
<feature type="domain" description="HTH luxR-type" evidence="5">
    <location>
        <begin position="141"/>
        <end position="206"/>
    </location>
</feature>
<dbReference type="InterPro" id="IPR001789">
    <property type="entry name" value="Sig_transdc_resp-reg_receiver"/>
</dbReference>
<dbReference type="Pfam" id="PF00072">
    <property type="entry name" value="Response_reg"/>
    <property type="match status" value="1"/>
</dbReference>
<dbReference type="PROSITE" id="PS50043">
    <property type="entry name" value="HTH_LUXR_2"/>
    <property type="match status" value="1"/>
</dbReference>
<dbReference type="GO" id="GO:0006355">
    <property type="term" value="P:regulation of DNA-templated transcription"/>
    <property type="evidence" value="ECO:0007669"/>
    <property type="project" value="InterPro"/>
</dbReference>
<keyword evidence="1" id="KW-0805">Transcription regulation</keyword>
<evidence type="ECO:0000259" key="5">
    <source>
        <dbReference type="PROSITE" id="PS50043"/>
    </source>
</evidence>
<dbReference type="Gene3D" id="1.10.10.10">
    <property type="entry name" value="Winged helix-like DNA-binding domain superfamily/Winged helix DNA-binding domain"/>
    <property type="match status" value="1"/>
</dbReference>
<dbReference type="EMBL" id="AP018515">
    <property type="protein sequence ID" value="BBC81066.1"/>
    <property type="molecule type" value="Genomic_DNA"/>
</dbReference>
<evidence type="ECO:0000256" key="2">
    <source>
        <dbReference type="ARBA" id="ARBA00023125"/>
    </source>
</evidence>
<gene>
    <name evidence="7" type="ORF">AcetOrient_orf04142</name>
</gene>